<feature type="domain" description="DUF5931" evidence="7">
    <location>
        <begin position="15"/>
        <end position="175"/>
    </location>
</feature>
<proteinExistence type="predicted"/>
<dbReference type="InterPro" id="IPR036890">
    <property type="entry name" value="HATPase_C_sf"/>
</dbReference>
<accession>A0A7G6WU38</accession>
<keyword evidence="3" id="KW-0902">Two-component regulatory system</keyword>
<organism evidence="8 9">
    <name type="scientific">Kribbella qitaiheensis</name>
    <dbReference type="NCBI Taxonomy" id="1544730"/>
    <lineage>
        <taxon>Bacteria</taxon>
        <taxon>Bacillati</taxon>
        <taxon>Actinomycetota</taxon>
        <taxon>Actinomycetes</taxon>
        <taxon>Propionibacteriales</taxon>
        <taxon>Kribbellaceae</taxon>
        <taxon>Kribbella</taxon>
    </lineage>
</organism>
<evidence type="ECO:0000256" key="5">
    <source>
        <dbReference type="SAM" id="Phobius"/>
    </source>
</evidence>
<dbReference type="InterPro" id="IPR050482">
    <property type="entry name" value="Sensor_HK_TwoCompSys"/>
</dbReference>
<dbReference type="Gene3D" id="3.30.565.10">
    <property type="entry name" value="Histidine kinase-like ATPase, C-terminal domain"/>
    <property type="match status" value="1"/>
</dbReference>
<keyword evidence="5" id="KW-0472">Membrane</keyword>
<gene>
    <name evidence="8" type="ORF">F1D05_05780</name>
</gene>
<keyword evidence="8" id="KW-0547">Nucleotide-binding</keyword>
<sequence length="379" mass="40137">MEDVRSRGDSADLLLPLWRALVVFRVITWGFACFGVWSRWDGIYRPSGAIIQLAIMGAWTVVASIGYSRHWGRRNTRLALADLLVTIGCMYATLLAQPLLDIRGGASVLTSVWAAGPVIALGISRGRDGGLLGAAAISLALLSLRGVDNAAKILSNVQLLLVSGLVVGYAATTMRRANLRLREAIAAESAAAERLRLGRSIHDGVLQVLAQVQRRGTAIGGEAAELATLAAEQEVALRTLMASRPLTGDRGRIDLCMLLIPFATTRVDVVVPAEQVLLPTATATELVAVVKEALSNVDKHAGPAARSWVVVEDLGDEVLLSVRDDGTGTTPDRLEQAGSDGHLGVSQSIRGRITDLGGSVSVRTAPGEGTEWEMRVSTS</sequence>
<evidence type="ECO:0000313" key="8">
    <source>
        <dbReference type="EMBL" id="QNE17503.1"/>
    </source>
</evidence>
<evidence type="ECO:0000256" key="4">
    <source>
        <dbReference type="SAM" id="MobiDB-lite"/>
    </source>
</evidence>
<keyword evidence="1" id="KW-0808">Transferase</keyword>
<dbReference type="InterPro" id="IPR003594">
    <property type="entry name" value="HATPase_dom"/>
</dbReference>
<dbReference type="PANTHER" id="PTHR24421">
    <property type="entry name" value="NITRATE/NITRITE SENSOR PROTEIN NARX-RELATED"/>
    <property type="match status" value="1"/>
</dbReference>
<dbReference type="PANTHER" id="PTHR24421:SF61">
    <property type="entry name" value="OXYGEN SENSOR HISTIDINE KINASE NREB"/>
    <property type="match status" value="1"/>
</dbReference>
<dbReference type="CDD" id="cd16917">
    <property type="entry name" value="HATPase_UhpB-NarQ-NarX-like"/>
    <property type="match status" value="1"/>
</dbReference>
<dbReference type="SUPFAM" id="SSF55874">
    <property type="entry name" value="ATPase domain of HSP90 chaperone/DNA topoisomerase II/histidine kinase"/>
    <property type="match status" value="1"/>
</dbReference>
<feature type="transmembrane region" description="Helical" evidence="5">
    <location>
        <begin position="49"/>
        <end position="67"/>
    </location>
</feature>
<dbReference type="Pfam" id="PF19354">
    <property type="entry name" value="DUF5931"/>
    <property type="match status" value="1"/>
</dbReference>
<keyword evidence="9" id="KW-1185">Reference proteome</keyword>
<evidence type="ECO:0000256" key="1">
    <source>
        <dbReference type="ARBA" id="ARBA00022679"/>
    </source>
</evidence>
<keyword evidence="5" id="KW-0812">Transmembrane</keyword>
<evidence type="ECO:0000259" key="7">
    <source>
        <dbReference type="Pfam" id="PF19354"/>
    </source>
</evidence>
<dbReference type="GO" id="GO:0016301">
    <property type="term" value="F:kinase activity"/>
    <property type="evidence" value="ECO:0007669"/>
    <property type="project" value="UniProtKB-KW"/>
</dbReference>
<dbReference type="GO" id="GO:0005524">
    <property type="term" value="F:ATP binding"/>
    <property type="evidence" value="ECO:0007669"/>
    <property type="project" value="UniProtKB-KW"/>
</dbReference>
<dbReference type="NCBIfam" id="NF047322">
    <property type="entry name" value="HK_morpho_MacS"/>
    <property type="match status" value="1"/>
</dbReference>
<dbReference type="GO" id="GO:0000160">
    <property type="term" value="P:phosphorelay signal transduction system"/>
    <property type="evidence" value="ECO:0007669"/>
    <property type="project" value="UniProtKB-KW"/>
</dbReference>
<dbReference type="EMBL" id="CP043661">
    <property type="protein sequence ID" value="QNE17503.1"/>
    <property type="molecule type" value="Genomic_DNA"/>
</dbReference>
<name>A0A7G6WU38_9ACTN</name>
<feature type="domain" description="Histidine kinase/HSP90-like ATPase" evidence="6">
    <location>
        <begin position="284"/>
        <end position="375"/>
    </location>
</feature>
<dbReference type="AlphaFoldDB" id="A0A7G6WU38"/>
<feature type="region of interest" description="Disordered" evidence="4">
    <location>
        <begin position="322"/>
        <end position="341"/>
    </location>
</feature>
<dbReference type="InterPro" id="IPR045975">
    <property type="entry name" value="DUF5931"/>
</dbReference>
<protein>
    <submittedName>
        <fullName evidence="8">ATP-binding protein</fullName>
    </submittedName>
</protein>
<feature type="transmembrane region" description="Helical" evidence="5">
    <location>
        <begin position="153"/>
        <end position="172"/>
    </location>
</feature>
<feature type="transmembrane region" description="Helical" evidence="5">
    <location>
        <begin position="130"/>
        <end position="147"/>
    </location>
</feature>
<keyword evidence="5" id="KW-1133">Transmembrane helix</keyword>
<dbReference type="Pfam" id="PF02518">
    <property type="entry name" value="HATPase_c"/>
    <property type="match status" value="1"/>
</dbReference>
<evidence type="ECO:0000313" key="9">
    <source>
        <dbReference type="Proteomes" id="UP000515563"/>
    </source>
</evidence>
<evidence type="ECO:0000256" key="3">
    <source>
        <dbReference type="ARBA" id="ARBA00023012"/>
    </source>
</evidence>
<dbReference type="RefSeq" id="WP_185446330.1">
    <property type="nucleotide sequence ID" value="NZ_CP043661.1"/>
</dbReference>
<reference evidence="9" key="1">
    <citation type="submission" date="2019-09" db="EMBL/GenBank/DDBJ databases">
        <title>Antimicrobial potential of Antarctic Bacteria.</title>
        <authorList>
            <person name="Benaud N."/>
            <person name="Edwards R.J."/>
            <person name="Ferrari B.C."/>
        </authorList>
    </citation>
    <scope>NUCLEOTIDE SEQUENCE [LARGE SCALE GENOMIC DNA]</scope>
    <source>
        <strain evidence="9">SPB151</strain>
    </source>
</reference>
<evidence type="ECO:0000256" key="2">
    <source>
        <dbReference type="ARBA" id="ARBA00022777"/>
    </source>
</evidence>
<reference evidence="8 9" key="2">
    <citation type="journal article" date="2020" name="Microbiol. Resour. Announc.">
        <title>Antarctic desert soil bacteria exhibit high novel natural product potential, evaluated through long-read genome sequencing and comparative genomics.</title>
        <authorList>
            <person name="Benaud N."/>
            <person name="Edwards R.J."/>
            <person name="Amos T.G."/>
            <person name="D'Agostino P.M."/>
            <person name="Gutierrez-Chavez C."/>
            <person name="Montgomery K."/>
            <person name="Nicetic I."/>
            <person name="Ferrari B.C."/>
        </authorList>
    </citation>
    <scope>NUCLEOTIDE SEQUENCE [LARGE SCALE GENOMIC DNA]</scope>
    <source>
        <strain evidence="8 9">SPB151</strain>
    </source>
</reference>
<keyword evidence="8" id="KW-0067">ATP-binding</keyword>
<feature type="transmembrane region" description="Helical" evidence="5">
    <location>
        <begin position="79"/>
        <end position="100"/>
    </location>
</feature>
<dbReference type="Proteomes" id="UP000515563">
    <property type="component" value="Chromosome"/>
</dbReference>
<evidence type="ECO:0000259" key="6">
    <source>
        <dbReference type="Pfam" id="PF02518"/>
    </source>
</evidence>
<keyword evidence="2" id="KW-0418">Kinase</keyword>
<dbReference type="KEGG" id="kqi:F1D05_05780"/>
<feature type="transmembrane region" description="Helical" evidence="5">
    <location>
        <begin position="20"/>
        <end position="37"/>
    </location>
</feature>